<comment type="caution">
    <text evidence="1">The sequence shown here is derived from an EMBL/GenBank/DDBJ whole genome shotgun (WGS) entry which is preliminary data.</text>
</comment>
<sequence>MFIQGYTRNSFIIVSMNAIAPTSKPADYIQLVDSIGKVFIIAYKEPTGLLEEILSKEKFQYEILRQEHKPEYQTYSRSYLCLMNHYRAWEKAVQESKPTLIIEADFVPVVNFGKLPLPFHPHQKDVGISWLYTCAPQIYSVSETGYAEGFSTAMVAYIINQQSAKYLIELAEEINQKYGTNAYSSWDSDIDKFLRKKALKNYIPFRNYGEHGGLPNLEHYKNGLSKNHRADVLYGKLAFLPFYASAERGGKENLLTARIQARLKGIARLLLGKFLRIPVIQGSRTPTRLISFAIRRQLSFYL</sequence>
<organism evidence="1 2">
    <name type="scientific">Floridaenema aerugineum BLCC-F46</name>
    <dbReference type="NCBI Taxonomy" id="3153654"/>
    <lineage>
        <taxon>Bacteria</taxon>
        <taxon>Bacillati</taxon>
        <taxon>Cyanobacteriota</taxon>
        <taxon>Cyanophyceae</taxon>
        <taxon>Oscillatoriophycideae</taxon>
        <taxon>Aerosakkonematales</taxon>
        <taxon>Aerosakkonemataceae</taxon>
        <taxon>Floridanema</taxon>
        <taxon>Floridanema aerugineum</taxon>
    </lineage>
</organism>
<reference evidence="1 2" key="1">
    <citation type="submission" date="2024-09" db="EMBL/GenBank/DDBJ databases">
        <title>Floridaenema gen nov. (Aerosakkonemataceae, Aerosakkonematales ord. nov., Cyanobacteria) from benthic tropical and subtropical fresh waters, with the description of four new species.</title>
        <authorList>
            <person name="Moretto J.A."/>
            <person name="Berthold D.E."/>
            <person name="Lefler F.W."/>
            <person name="Huang I.-S."/>
            <person name="Laughinghouse H. IV."/>
        </authorList>
    </citation>
    <scope>NUCLEOTIDE SEQUENCE [LARGE SCALE GENOMIC DNA]</scope>
    <source>
        <strain evidence="1 2">BLCC-F46</strain>
    </source>
</reference>
<evidence type="ECO:0000313" key="1">
    <source>
        <dbReference type="EMBL" id="MFB2882314.1"/>
    </source>
</evidence>
<dbReference type="Proteomes" id="UP001576774">
    <property type="component" value="Unassembled WGS sequence"/>
</dbReference>
<gene>
    <name evidence="1" type="ORF">ACE1CC_36165</name>
</gene>
<name>A0ABV4XI04_9CYAN</name>
<protein>
    <submittedName>
        <fullName evidence="1">LPS biosynthesis glycosyltransferase</fullName>
    </submittedName>
</protein>
<keyword evidence="2" id="KW-1185">Reference proteome</keyword>
<dbReference type="RefSeq" id="WP_413275267.1">
    <property type="nucleotide sequence ID" value="NZ_JBHFNQ010000270.1"/>
</dbReference>
<dbReference type="EMBL" id="JBHFNQ010000270">
    <property type="protein sequence ID" value="MFB2882314.1"/>
    <property type="molecule type" value="Genomic_DNA"/>
</dbReference>
<evidence type="ECO:0000313" key="2">
    <source>
        <dbReference type="Proteomes" id="UP001576774"/>
    </source>
</evidence>
<accession>A0ABV4XI04</accession>
<proteinExistence type="predicted"/>